<evidence type="ECO:0000313" key="2">
    <source>
        <dbReference type="Proteomes" id="UP000030170"/>
    </source>
</evidence>
<dbReference type="EMBL" id="JJML01000022">
    <property type="protein sequence ID" value="KGF72625.1"/>
    <property type="molecule type" value="Genomic_DNA"/>
</dbReference>
<dbReference type="Proteomes" id="UP000030170">
    <property type="component" value="Unassembled WGS sequence"/>
</dbReference>
<dbReference type="AlphaFoldDB" id="A0A098TJW5"/>
<protein>
    <submittedName>
        <fullName evidence="1">Uncharacterized protein</fullName>
    </submittedName>
</protein>
<accession>A0A098TJW5</accession>
<sequence>MPLEAMDCFLNSAPAARSNGEQFRKLRTHTEALQVPTERLQGYAQNRVSTIGGFQAEASA</sequence>
<reference evidence="1 2" key="1">
    <citation type="journal article" date="2014" name="Mol. Ecol.">
        <title>Evolution of Synechococcus.</title>
        <authorList>
            <person name="Dvorak P."/>
            <person name="Casamatta D."/>
            <person name="Hasler P."/>
            <person name="Poulickova A."/>
            <person name="Ondrej V."/>
            <person name="Sanges R."/>
        </authorList>
    </citation>
    <scope>NUCLEOTIDE SEQUENCE [LARGE SCALE GENOMIC DNA]</scope>
    <source>
        <strain evidence="1 2">CAUP A 1101</strain>
    </source>
</reference>
<gene>
    <name evidence="1" type="ORF">DO97_07180</name>
</gene>
<name>A0A098TJW5_9CYAN</name>
<organism evidence="1 2">
    <name type="scientific">Neosynechococcus sphagnicola sy1</name>
    <dbReference type="NCBI Taxonomy" id="1497020"/>
    <lineage>
        <taxon>Bacteria</taxon>
        <taxon>Bacillati</taxon>
        <taxon>Cyanobacteriota</taxon>
        <taxon>Cyanophyceae</taxon>
        <taxon>Neosynechococcales</taxon>
        <taxon>Neosynechococcaceae</taxon>
        <taxon>Neosynechococcus</taxon>
    </lineage>
</organism>
<comment type="caution">
    <text evidence="1">The sequence shown here is derived from an EMBL/GenBank/DDBJ whole genome shotgun (WGS) entry which is preliminary data.</text>
</comment>
<keyword evidence="2" id="KW-1185">Reference proteome</keyword>
<evidence type="ECO:0000313" key="1">
    <source>
        <dbReference type="EMBL" id="KGF72625.1"/>
    </source>
</evidence>
<proteinExistence type="predicted"/>